<keyword evidence="2" id="KW-1185">Reference proteome</keyword>
<evidence type="ECO:0000313" key="2">
    <source>
        <dbReference type="Proteomes" id="UP000799779"/>
    </source>
</evidence>
<dbReference type="EMBL" id="ML977582">
    <property type="protein sequence ID" value="KAF2001567.1"/>
    <property type="molecule type" value="Genomic_DNA"/>
</dbReference>
<evidence type="ECO:0000313" key="1">
    <source>
        <dbReference type="EMBL" id="KAF2001567.1"/>
    </source>
</evidence>
<dbReference type="InterPro" id="IPR051678">
    <property type="entry name" value="AGP_Transferase"/>
</dbReference>
<dbReference type="OrthoDB" id="5412996at2759"/>
<name>A0A6A5WJE4_9PLEO</name>
<dbReference type="Gene3D" id="3.30.200.20">
    <property type="entry name" value="Phosphorylase Kinase, domain 1"/>
    <property type="match status" value="1"/>
</dbReference>
<protein>
    <recommendedName>
        <fullName evidence="3">Aminoglycoside phosphotransferase domain-containing protein</fullName>
    </recommendedName>
</protein>
<dbReference type="InterPro" id="IPR011009">
    <property type="entry name" value="Kinase-like_dom_sf"/>
</dbReference>
<dbReference type="PANTHER" id="PTHR21310">
    <property type="entry name" value="AMINOGLYCOSIDE PHOSPHOTRANSFERASE-RELATED-RELATED"/>
    <property type="match status" value="1"/>
</dbReference>
<organism evidence="1 2">
    <name type="scientific">Amniculicola lignicola CBS 123094</name>
    <dbReference type="NCBI Taxonomy" id="1392246"/>
    <lineage>
        <taxon>Eukaryota</taxon>
        <taxon>Fungi</taxon>
        <taxon>Dikarya</taxon>
        <taxon>Ascomycota</taxon>
        <taxon>Pezizomycotina</taxon>
        <taxon>Dothideomycetes</taxon>
        <taxon>Pleosporomycetidae</taxon>
        <taxon>Pleosporales</taxon>
        <taxon>Amniculicolaceae</taxon>
        <taxon>Amniculicola</taxon>
    </lineage>
</organism>
<dbReference type="AlphaFoldDB" id="A0A6A5WJE4"/>
<dbReference type="Proteomes" id="UP000799779">
    <property type="component" value="Unassembled WGS sequence"/>
</dbReference>
<gene>
    <name evidence="1" type="ORF">P154DRAFT_432633</name>
</gene>
<sequence length="483" mass="55456">MDFDRRVDTCNMDRALEWGAAFDKERNTTLPQWLSGYRNRQPCEVLTTYHGSFNWSCSVRFNDGITWLVRFAVPGKVMDGDAKVAREVATMYYVKSHTTIPVPAIHHWGLSEDNPSGLGAFIIMDFISGVSLRDILTDETNPDSKILKSDFPNEKLRILYRQIADFHLQLYQLDFSSIGALSMGDDGRITVNARPLTLKMQEIEAHSGVKIAACENQFSSATEYFNYVAQQDLQHLHGQANSVDDAADAEAKLVFRHQLIASIPQFVRRDHDLGPFKLACDDMRYGNMLVNNPQDLNIVSVIDWEWTNIVPAQMSQSPPQWLMIRKPADWSSCDGDEFDRYNHLLDLYLDEMKKLESSRNTNTEDSLSHLMRQSMSDGKFWFHALIESCYDADYSPPWKALRKLIPNIDKHGYLPEPYRRAFVDKKLEDLATYTALWEAMQAKRETENKRKEQELENTIRRVLAEEPDNVPALKLASQMGIIV</sequence>
<dbReference type="PANTHER" id="PTHR21310:SF37">
    <property type="entry name" value="AMINOGLYCOSIDE PHOSPHOTRANSFERASE DOMAIN-CONTAINING PROTEIN"/>
    <property type="match status" value="1"/>
</dbReference>
<dbReference type="SUPFAM" id="SSF56112">
    <property type="entry name" value="Protein kinase-like (PK-like)"/>
    <property type="match status" value="1"/>
</dbReference>
<proteinExistence type="predicted"/>
<reference evidence="1" key="1">
    <citation type="journal article" date="2020" name="Stud. Mycol.">
        <title>101 Dothideomycetes genomes: a test case for predicting lifestyles and emergence of pathogens.</title>
        <authorList>
            <person name="Haridas S."/>
            <person name="Albert R."/>
            <person name="Binder M."/>
            <person name="Bloem J."/>
            <person name="Labutti K."/>
            <person name="Salamov A."/>
            <person name="Andreopoulos B."/>
            <person name="Baker S."/>
            <person name="Barry K."/>
            <person name="Bills G."/>
            <person name="Bluhm B."/>
            <person name="Cannon C."/>
            <person name="Castanera R."/>
            <person name="Culley D."/>
            <person name="Daum C."/>
            <person name="Ezra D."/>
            <person name="Gonzalez J."/>
            <person name="Henrissat B."/>
            <person name="Kuo A."/>
            <person name="Liang C."/>
            <person name="Lipzen A."/>
            <person name="Lutzoni F."/>
            <person name="Magnuson J."/>
            <person name="Mondo S."/>
            <person name="Nolan M."/>
            <person name="Ohm R."/>
            <person name="Pangilinan J."/>
            <person name="Park H.-J."/>
            <person name="Ramirez L."/>
            <person name="Alfaro M."/>
            <person name="Sun H."/>
            <person name="Tritt A."/>
            <person name="Yoshinaga Y."/>
            <person name="Zwiers L.-H."/>
            <person name="Turgeon B."/>
            <person name="Goodwin S."/>
            <person name="Spatafora J."/>
            <person name="Crous P."/>
            <person name="Grigoriev I."/>
        </authorList>
    </citation>
    <scope>NUCLEOTIDE SEQUENCE</scope>
    <source>
        <strain evidence="1">CBS 123094</strain>
    </source>
</reference>
<accession>A0A6A5WJE4</accession>
<evidence type="ECO:0008006" key="3">
    <source>
        <dbReference type="Google" id="ProtNLM"/>
    </source>
</evidence>